<evidence type="ECO:0000313" key="1">
    <source>
        <dbReference type="EMBL" id="CAA9532947.1"/>
    </source>
</evidence>
<dbReference type="AlphaFoldDB" id="A0A6J4TV39"/>
<name>A0A6J4TV39_9BACT</name>
<reference evidence="1" key="1">
    <citation type="submission" date="2020-02" db="EMBL/GenBank/DDBJ databases">
        <authorList>
            <person name="Meier V. D."/>
        </authorList>
    </citation>
    <scope>NUCLEOTIDE SEQUENCE</scope>
    <source>
        <strain evidence="1">AVDCRST_MAG49</strain>
    </source>
</reference>
<protein>
    <recommendedName>
        <fullName evidence="2">CHRD domain-containing protein</fullName>
    </recommendedName>
</protein>
<gene>
    <name evidence="1" type="ORF">AVDCRST_MAG49-30</name>
</gene>
<proteinExistence type="predicted"/>
<accession>A0A6J4TV39</accession>
<dbReference type="EMBL" id="CADCWG010000002">
    <property type="protein sequence ID" value="CAA9532947.1"/>
    <property type="molecule type" value="Genomic_DNA"/>
</dbReference>
<sequence>MATLRDRIPAAVVVLVLLAVVLTGGLVGRAQEAASPETTPRPAHIHAGTCESLNPDVLYPLNDVIFRGTAVGTPQASPVASPAGAAGSPAAGVSPLSGIPAAVGVTVLDVPLADLLGGQRAINVHESAENLPNYIACGTIVGAQDATGGVYIGLAEQNGSGFSGTAWLQATSETQTTVTVFLAEGLATALPGASPAATPAV</sequence>
<evidence type="ECO:0008006" key="2">
    <source>
        <dbReference type="Google" id="ProtNLM"/>
    </source>
</evidence>
<organism evidence="1">
    <name type="scientific">uncultured Thermomicrobiales bacterium</name>
    <dbReference type="NCBI Taxonomy" id="1645740"/>
    <lineage>
        <taxon>Bacteria</taxon>
        <taxon>Pseudomonadati</taxon>
        <taxon>Thermomicrobiota</taxon>
        <taxon>Thermomicrobia</taxon>
        <taxon>Thermomicrobiales</taxon>
        <taxon>environmental samples</taxon>
    </lineage>
</organism>